<dbReference type="EMBL" id="BKAJ01000114">
    <property type="protein sequence ID" value="GEP58934.1"/>
    <property type="molecule type" value="Genomic_DNA"/>
</dbReference>
<feature type="signal peptide" evidence="1">
    <location>
        <begin position="1"/>
        <end position="24"/>
    </location>
</feature>
<protein>
    <recommendedName>
        <fullName evidence="4">Sel1 repeat family protein</fullName>
    </recommendedName>
</protein>
<evidence type="ECO:0000256" key="1">
    <source>
        <dbReference type="SAM" id="SignalP"/>
    </source>
</evidence>
<proteinExistence type="predicted"/>
<dbReference type="AlphaFoldDB" id="A0A512NJ05"/>
<gene>
    <name evidence="2" type="ORF">RSO01_61000</name>
</gene>
<evidence type="ECO:0008006" key="4">
    <source>
        <dbReference type="Google" id="ProtNLM"/>
    </source>
</evidence>
<dbReference type="SMART" id="SM00671">
    <property type="entry name" value="SEL1"/>
    <property type="match status" value="2"/>
</dbReference>
<organism evidence="2 3">
    <name type="scientific">Reyranella soli</name>
    <dbReference type="NCBI Taxonomy" id="1230389"/>
    <lineage>
        <taxon>Bacteria</taxon>
        <taxon>Pseudomonadati</taxon>
        <taxon>Pseudomonadota</taxon>
        <taxon>Alphaproteobacteria</taxon>
        <taxon>Hyphomicrobiales</taxon>
        <taxon>Reyranellaceae</taxon>
        <taxon>Reyranella</taxon>
    </lineage>
</organism>
<dbReference type="InterPro" id="IPR050767">
    <property type="entry name" value="Sel1_AlgK"/>
</dbReference>
<dbReference type="Pfam" id="PF08238">
    <property type="entry name" value="Sel1"/>
    <property type="match status" value="2"/>
</dbReference>
<accession>A0A512NJ05</accession>
<dbReference type="Proteomes" id="UP000321058">
    <property type="component" value="Unassembled WGS sequence"/>
</dbReference>
<reference evidence="2 3" key="1">
    <citation type="submission" date="2019-07" db="EMBL/GenBank/DDBJ databases">
        <title>Whole genome shotgun sequence of Reyranella soli NBRC 108950.</title>
        <authorList>
            <person name="Hosoyama A."/>
            <person name="Uohara A."/>
            <person name="Ohji S."/>
            <person name="Ichikawa N."/>
        </authorList>
    </citation>
    <scope>NUCLEOTIDE SEQUENCE [LARGE SCALE GENOMIC DNA]</scope>
    <source>
        <strain evidence="2 3">NBRC 108950</strain>
    </source>
</reference>
<keyword evidence="1" id="KW-0732">Signal</keyword>
<dbReference type="InterPro" id="IPR011990">
    <property type="entry name" value="TPR-like_helical_dom_sf"/>
</dbReference>
<evidence type="ECO:0000313" key="3">
    <source>
        <dbReference type="Proteomes" id="UP000321058"/>
    </source>
</evidence>
<name>A0A512NJ05_9HYPH</name>
<keyword evidence="3" id="KW-1185">Reference proteome</keyword>
<evidence type="ECO:0000313" key="2">
    <source>
        <dbReference type="EMBL" id="GEP58934.1"/>
    </source>
</evidence>
<dbReference type="Gene3D" id="1.25.40.10">
    <property type="entry name" value="Tetratricopeptide repeat domain"/>
    <property type="match status" value="1"/>
</dbReference>
<feature type="chain" id="PRO_5022167467" description="Sel1 repeat family protein" evidence="1">
    <location>
        <begin position="25"/>
        <end position="157"/>
    </location>
</feature>
<sequence>MVPMRMFRTIASGLAIGLTSPAVAQTLEDAAARIRPLAEQGQARWQNMLGTCYESGIGGVSQDYAEALKWFRKAAEQGYGDAFANMADLYAGGHGVPQNYVLAYMYVELASAQHAETQILKMTRAVVLKKVTNAQIVEAKRLAAQCLSANFKGCEKM</sequence>
<dbReference type="SUPFAM" id="SSF81901">
    <property type="entry name" value="HCP-like"/>
    <property type="match status" value="1"/>
</dbReference>
<dbReference type="PANTHER" id="PTHR11102:SF160">
    <property type="entry name" value="ERAD-ASSOCIATED E3 UBIQUITIN-PROTEIN LIGASE COMPONENT HRD3"/>
    <property type="match status" value="1"/>
</dbReference>
<dbReference type="PANTHER" id="PTHR11102">
    <property type="entry name" value="SEL-1-LIKE PROTEIN"/>
    <property type="match status" value="1"/>
</dbReference>
<comment type="caution">
    <text evidence="2">The sequence shown here is derived from an EMBL/GenBank/DDBJ whole genome shotgun (WGS) entry which is preliminary data.</text>
</comment>
<dbReference type="InterPro" id="IPR006597">
    <property type="entry name" value="Sel1-like"/>
</dbReference>